<evidence type="ECO:0000259" key="1">
    <source>
        <dbReference type="Pfam" id="PF01402"/>
    </source>
</evidence>
<proteinExistence type="predicted"/>
<dbReference type="InterPro" id="IPR010985">
    <property type="entry name" value="Ribbon_hlx_hlx"/>
</dbReference>
<name>A0A2T9JDA4_9CAUL</name>
<evidence type="ECO:0000313" key="3">
    <source>
        <dbReference type="Proteomes" id="UP000244913"/>
    </source>
</evidence>
<feature type="domain" description="Ribbon-helix-helix protein CopG" evidence="1">
    <location>
        <begin position="3"/>
        <end position="41"/>
    </location>
</feature>
<protein>
    <submittedName>
        <fullName evidence="2">Antitoxin</fullName>
    </submittedName>
</protein>
<organism evidence="2 3">
    <name type="scientific">Caulobacter radicis</name>
    <dbReference type="NCBI Taxonomy" id="2172650"/>
    <lineage>
        <taxon>Bacteria</taxon>
        <taxon>Pseudomonadati</taxon>
        <taxon>Pseudomonadota</taxon>
        <taxon>Alphaproteobacteria</taxon>
        <taxon>Caulobacterales</taxon>
        <taxon>Caulobacteraceae</taxon>
        <taxon>Caulobacter</taxon>
    </lineage>
</organism>
<dbReference type="EMBL" id="QDKP01000040">
    <property type="protein sequence ID" value="PVM80895.1"/>
    <property type="molecule type" value="Genomic_DNA"/>
</dbReference>
<dbReference type="RefSeq" id="WP_116567928.1">
    <property type="nucleotide sequence ID" value="NZ_QDKP01000040.1"/>
</dbReference>
<keyword evidence="3" id="KW-1185">Reference proteome</keyword>
<dbReference type="SUPFAM" id="SSF47598">
    <property type="entry name" value="Ribbon-helix-helix"/>
    <property type="match status" value="1"/>
</dbReference>
<dbReference type="InterPro" id="IPR052991">
    <property type="entry name" value="Non-func_TypeII_TA_Antitoxin"/>
</dbReference>
<dbReference type="PANTHER" id="PTHR40688">
    <property type="match status" value="1"/>
</dbReference>
<accession>A0A2T9JDA4</accession>
<dbReference type="Pfam" id="PF01402">
    <property type="entry name" value="RHH_1"/>
    <property type="match status" value="1"/>
</dbReference>
<sequence length="87" mass="9538">MSKPFTIDLEPDLDDQVAELAHAMDRSKAWVVEQAVREFIAVRDWQAAAIDEGVRAADAGQFAEHDAVADWVASWGGPDEKPMPKCG</sequence>
<dbReference type="AlphaFoldDB" id="A0A2T9JDA4"/>
<dbReference type="PANTHER" id="PTHR40688:SF2">
    <property type="entry name" value="RIBBON-HELIX-HELIX PROTEIN COPG DOMAIN-CONTAINING PROTEIN"/>
    <property type="match status" value="1"/>
</dbReference>
<dbReference type="Proteomes" id="UP000244913">
    <property type="component" value="Unassembled WGS sequence"/>
</dbReference>
<gene>
    <name evidence="2" type="ORF">DDF65_13240</name>
</gene>
<dbReference type="CDD" id="cd22233">
    <property type="entry name" value="RHH_CopAso-like"/>
    <property type="match status" value="1"/>
</dbReference>
<dbReference type="GO" id="GO:0006355">
    <property type="term" value="P:regulation of DNA-templated transcription"/>
    <property type="evidence" value="ECO:0007669"/>
    <property type="project" value="InterPro"/>
</dbReference>
<dbReference type="InterPro" id="IPR002145">
    <property type="entry name" value="CopG"/>
</dbReference>
<comment type="caution">
    <text evidence="2">The sequence shown here is derived from an EMBL/GenBank/DDBJ whole genome shotgun (WGS) entry which is preliminary data.</text>
</comment>
<evidence type="ECO:0000313" key="2">
    <source>
        <dbReference type="EMBL" id="PVM80895.1"/>
    </source>
</evidence>
<reference evidence="2 3" key="1">
    <citation type="submission" date="2018-04" db="EMBL/GenBank/DDBJ databases">
        <title>The genome sequence of Caulobacter sp. 736.</title>
        <authorList>
            <person name="Gao J."/>
            <person name="Sun J."/>
        </authorList>
    </citation>
    <scope>NUCLEOTIDE SEQUENCE [LARGE SCALE GENOMIC DNA]</scope>
    <source>
        <strain evidence="2 3">736</strain>
    </source>
</reference>